<dbReference type="AlphaFoldDB" id="A0A8D6ZSM9"/>
<dbReference type="PANTHER" id="PTHR36346">
    <property type="entry name" value="EXPRESSED PROTEIN"/>
    <property type="match status" value="1"/>
</dbReference>
<feature type="compositionally biased region" description="Basic and acidic residues" evidence="1">
    <location>
        <begin position="126"/>
        <end position="137"/>
    </location>
</feature>
<feature type="compositionally biased region" description="Low complexity" evidence="1">
    <location>
        <begin position="35"/>
        <end position="44"/>
    </location>
</feature>
<organism evidence="2">
    <name type="scientific">Musa acuminata subsp. malaccensis</name>
    <name type="common">Wild banana</name>
    <name type="synonym">Musa malaccensis</name>
    <dbReference type="NCBI Taxonomy" id="214687"/>
    <lineage>
        <taxon>Eukaryota</taxon>
        <taxon>Viridiplantae</taxon>
        <taxon>Streptophyta</taxon>
        <taxon>Embryophyta</taxon>
        <taxon>Tracheophyta</taxon>
        <taxon>Spermatophyta</taxon>
        <taxon>Magnoliopsida</taxon>
        <taxon>Liliopsida</taxon>
        <taxon>Zingiberales</taxon>
        <taxon>Musaceae</taxon>
        <taxon>Musa</taxon>
    </lineage>
</organism>
<dbReference type="EMBL" id="HG996474">
    <property type="protein sequence ID" value="CAG1834660.1"/>
    <property type="molecule type" value="Genomic_DNA"/>
</dbReference>
<protein>
    <submittedName>
        <fullName evidence="2">(wild Malaysian banana) hypothetical protein</fullName>
    </submittedName>
</protein>
<sequence length="178" mass="19804">MNDSSAQPHHATARLTSSMAVAVLCCSSFDGEGSLLPRLRPSRSPSKRENRRAKRGTRACMNPRDLRFLSPVVRSVLTSISKPAVGEREREREREREMSGFVGVWMTGFWRLGGRHRSAAGDEGESSSHECSRKEGGMEVEEQVTKMKAVVKSREKKSMSLSEATVCMIVLMDRFAPS</sequence>
<reference evidence="2" key="1">
    <citation type="submission" date="2021-03" db="EMBL/GenBank/DDBJ databases">
        <authorList>
            <consortium name="Genoscope - CEA"/>
            <person name="William W."/>
        </authorList>
    </citation>
    <scope>NUCLEOTIDE SEQUENCE</scope>
    <source>
        <strain evidence="2">Doubled-haploid Pahang</strain>
    </source>
</reference>
<name>A0A8D6ZSM9_MUSAM</name>
<gene>
    <name evidence="2" type="ORF">GSMUA_227650.1</name>
</gene>
<dbReference type="PANTHER" id="PTHR36346:SF2">
    <property type="entry name" value="EXPRESSED PROTEIN"/>
    <property type="match status" value="1"/>
</dbReference>
<feature type="region of interest" description="Disordered" evidence="1">
    <location>
        <begin position="35"/>
        <end position="60"/>
    </location>
</feature>
<evidence type="ECO:0000256" key="1">
    <source>
        <dbReference type="SAM" id="MobiDB-lite"/>
    </source>
</evidence>
<feature type="region of interest" description="Disordered" evidence="1">
    <location>
        <begin position="117"/>
        <end position="141"/>
    </location>
</feature>
<proteinExistence type="predicted"/>
<accession>A0A8D6ZSM9</accession>
<evidence type="ECO:0000313" key="2">
    <source>
        <dbReference type="EMBL" id="CAG1834660.1"/>
    </source>
</evidence>